<protein>
    <submittedName>
        <fullName evidence="2">Lasso peptide biosynthesis B2 protein</fullName>
    </submittedName>
</protein>
<accession>A0A3B0BL92</accession>
<feature type="domain" description="Microcin J25-processing protein McjB C-terminal" evidence="1">
    <location>
        <begin position="23"/>
        <end position="130"/>
    </location>
</feature>
<sequence>MSGPVVLPREPKPPLRERAAAHVAIGAARLIARLPPRHLRALLGALRTGAVPATYDQALAARTAVTGTSAHCAGPYCVPRSVATALLCRLRGTWPTWCTGVRTGPFAAHAWVEAEGRPVGEPAGSGCFSTLLSVPPRERER</sequence>
<dbReference type="Proteomes" id="UP000270343">
    <property type="component" value="Unassembled WGS sequence"/>
</dbReference>
<dbReference type="InterPro" id="IPR053521">
    <property type="entry name" value="McjB-like"/>
</dbReference>
<dbReference type="AlphaFoldDB" id="A0A3B0BL92"/>
<proteinExistence type="predicted"/>
<gene>
    <name evidence="2" type="ORF">D7231_14430</name>
</gene>
<dbReference type="EMBL" id="RBAM01000005">
    <property type="protein sequence ID" value="RKN72908.1"/>
    <property type="molecule type" value="Genomic_DNA"/>
</dbReference>
<reference evidence="2 3" key="1">
    <citation type="journal article" date="2015" name="Antonie Van Leeuwenhoek">
        <title>Streptomyces klenkii sp. nov., isolated from deep marine sediment.</title>
        <authorList>
            <person name="Veyisoglu A."/>
            <person name="Sahin N."/>
        </authorList>
    </citation>
    <scope>NUCLEOTIDE SEQUENCE [LARGE SCALE GENOMIC DNA]</scope>
    <source>
        <strain evidence="2 3">KCTC 29202</strain>
    </source>
</reference>
<evidence type="ECO:0000313" key="3">
    <source>
        <dbReference type="Proteomes" id="UP000270343"/>
    </source>
</evidence>
<keyword evidence="3" id="KW-1185">Reference proteome</keyword>
<organism evidence="2 3">
    <name type="scientific">Streptomyces klenkii</name>
    <dbReference type="NCBI Taxonomy" id="1420899"/>
    <lineage>
        <taxon>Bacteria</taxon>
        <taxon>Bacillati</taxon>
        <taxon>Actinomycetota</taxon>
        <taxon>Actinomycetes</taxon>
        <taxon>Kitasatosporales</taxon>
        <taxon>Streptomycetaceae</taxon>
        <taxon>Streptomyces</taxon>
    </lineage>
</organism>
<comment type="caution">
    <text evidence="2">The sequence shown here is derived from an EMBL/GenBank/DDBJ whole genome shotgun (WGS) entry which is preliminary data.</text>
</comment>
<evidence type="ECO:0000259" key="1">
    <source>
        <dbReference type="Pfam" id="PF13471"/>
    </source>
</evidence>
<name>A0A3B0BL92_9ACTN</name>
<dbReference type="NCBIfam" id="NF033537">
    <property type="entry name" value="lasso_biosyn_B2"/>
    <property type="match status" value="1"/>
</dbReference>
<dbReference type="OrthoDB" id="583768at2"/>
<dbReference type="InterPro" id="IPR032708">
    <property type="entry name" value="McjB_C"/>
</dbReference>
<dbReference type="RefSeq" id="WP_120756043.1">
    <property type="nucleotide sequence ID" value="NZ_JBFADQ010000065.1"/>
</dbReference>
<evidence type="ECO:0000313" key="2">
    <source>
        <dbReference type="EMBL" id="RKN72908.1"/>
    </source>
</evidence>
<dbReference type="Pfam" id="PF13471">
    <property type="entry name" value="Transglut_core3"/>
    <property type="match status" value="1"/>
</dbReference>